<evidence type="ECO:0000256" key="3">
    <source>
        <dbReference type="ARBA" id="ARBA00013036"/>
    </source>
</evidence>
<dbReference type="EC" id="4.2.3.5" evidence="3 11"/>
<feature type="binding site" evidence="11">
    <location>
        <begin position="302"/>
        <end position="306"/>
    </location>
    <ligand>
        <name>FMN</name>
        <dbReference type="ChEBI" id="CHEBI:58210"/>
    </ligand>
</feature>
<evidence type="ECO:0000256" key="5">
    <source>
        <dbReference type="ARBA" id="ARBA00022630"/>
    </source>
</evidence>
<dbReference type="Gene3D" id="3.60.150.10">
    <property type="entry name" value="Chorismate synthase AroC"/>
    <property type="match status" value="1"/>
</dbReference>
<evidence type="ECO:0000256" key="7">
    <source>
        <dbReference type="ARBA" id="ARBA00022827"/>
    </source>
</evidence>
<dbReference type="GO" id="GO:0009423">
    <property type="term" value="P:chorismate biosynthetic process"/>
    <property type="evidence" value="ECO:0007669"/>
    <property type="project" value="UniProtKB-UniRule"/>
</dbReference>
<dbReference type="GO" id="GO:0008652">
    <property type="term" value="P:amino acid biosynthetic process"/>
    <property type="evidence" value="ECO:0007669"/>
    <property type="project" value="UniProtKB-KW"/>
</dbReference>
<dbReference type="GO" id="GO:0010181">
    <property type="term" value="F:FMN binding"/>
    <property type="evidence" value="ECO:0007669"/>
    <property type="project" value="TreeGrafter"/>
</dbReference>
<dbReference type="GO" id="GO:0004107">
    <property type="term" value="F:chorismate synthase activity"/>
    <property type="evidence" value="ECO:0007669"/>
    <property type="project" value="UniProtKB-UniRule"/>
</dbReference>
<keyword evidence="9 11" id="KW-0057">Aromatic amino acid biosynthesis</keyword>
<evidence type="ECO:0000256" key="9">
    <source>
        <dbReference type="ARBA" id="ARBA00023141"/>
    </source>
</evidence>
<dbReference type="CDD" id="cd07304">
    <property type="entry name" value="Chorismate_synthase"/>
    <property type="match status" value="1"/>
</dbReference>
<comment type="function">
    <text evidence="11">Catalyzes the anti-1,4-elimination of the C-3 phosphate and the C-6 proR hydrogen from 5-enolpyruvylshikimate-3-phosphate (EPSP) to yield chorismate, which is the branch point compound that serves as the starting substrate for the three terminal pathways of aromatic amino acid biosynthesis. This reaction introduces a second double bond into the aromatic ring system.</text>
</comment>
<evidence type="ECO:0000256" key="10">
    <source>
        <dbReference type="ARBA" id="ARBA00023239"/>
    </source>
</evidence>
<keyword evidence="5 11" id="KW-0285">Flavoprotein</keyword>
<dbReference type="GO" id="GO:0005829">
    <property type="term" value="C:cytosol"/>
    <property type="evidence" value="ECO:0007669"/>
    <property type="project" value="TreeGrafter"/>
</dbReference>
<dbReference type="PANTHER" id="PTHR21085">
    <property type="entry name" value="CHORISMATE SYNTHASE"/>
    <property type="match status" value="1"/>
</dbReference>
<evidence type="ECO:0000256" key="2">
    <source>
        <dbReference type="ARBA" id="ARBA00008014"/>
    </source>
</evidence>
<dbReference type="PROSITE" id="PS00789">
    <property type="entry name" value="CHORISMATE_SYNTHASE_3"/>
    <property type="match status" value="1"/>
</dbReference>
<dbReference type="InterPro" id="IPR000453">
    <property type="entry name" value="Chorismate_synth"/>
</dbReference>
<sequence length="359" mass="37525">MSNTLGNKLRVTVFGQSHAPAIGAVVEGLPAGMRPDLEAVSAFMARRAPGRDATATARREADAVEIIAGLNERGEICGAPVAGIIRNTDTRSRDYSNLYRLPRPGHADFSAWEKFGDARDVRGGGQFSGRLTAPLCFAGALALQFLREKGVTVAAHIASIAGIDDDTPDFVYPAFPLYAADAFPVLNAEAGERMRAAILEAKRAGDSVGGVVRVIATGMPAGLGEPMFDGLENRLAAALFGIPAVRGVEFGLGFAAAGLRGSQHNDAFAVRDGKIVTETNRHAGALGGITTGMPVVCQVAFKPTASIAIQQKTVDLQTKEEAPLIVHGRHDPCIVPRAVPVVEAVTALVLADMILEGAN</sequence>
<dbReference type="NCBIfam" id="NF003793">
    <property type="entry name" value="PRK05382.1"/>
    <property type="match status" value="1"/>
</dbReference>
<keyword evidence="4 11" id="KW-0028">Amino-acid biosynthesis</keyword>
<evidence type="ECO:0000313" key="13">
    <source>
        <dbReference type="Proteomes" id="UP000824260"/>
    </source>
</evidence>
<dbReference type="GO" id="GO:0009073">
    <property type="term" value="P:aromatic amino acid family biosynthetic process"/>
    <property type="evidence" value="ECO:0007669"/>
    <property type="project" value="UniProtKB-KW"/>
</dbReference>
<evidence type="ECO:0000256" key="4">
    <source>
        <dbReference type="ARBA" id="ARBA00022605"/>
    </source>
</evidence>
<evidence type="ECO:0000256" key="11">
    <source>
        <dbReference type="HAMAP-Rule" id="MF_00300"/>
    </source>
</evidence>
<dbReference type="SUPFAM" id="SSF103263">
    <property type="entry name" value="Chorismate synthase, AroC"/>
    <property type="match status" value="1"/>
</dbReference>
<feature type="binding site" evidence="11">
    <location>
        <position position="329"/>
    </location>
    <ligand>
        <name>FMN</name>
        <dbReference type="ChEBI" id="CHEBI:58210"/>
    </ligand>
</feature>
<evidence type="ECO:0000256" key="8">
    <source>
        <dbReference type="ARBA" id="ARBA00022857"/>
    </source>
</evidence>
<comment type="catalytic activity">
    <reaction evidence="11">
        <text>5-O-(1-carboxyvinyl)-3-phosphoshikimate = chorismate + phosphate</text>
        <dbReference type="Rhea" id="RHEA:21020"/>
        <dbReference type="ChEBI" id="CHEBI:29748"/>
        <dbReference type="ChEBI" id="CHEBI:43474"/>
        <dbReference type="ChEBI" id="CHEBI:57701"/>
        <dbReference type="EC" id="4.2.3.5"/>
    </reaction>
</comment>
<comment type="caution">
    <text evidence="12">The sequence shown here is derived from an EMBL/GenBank/DDBJ whole genome shotgun (WGS) entry which is preliminary data.</text>
</comment>
<gene>
    <name evidence="11 12" type="primary">aroC</name>
    <name evidence="12" type="ORF">IAA52_09335</name>
</gene>
<proteinExistence type="inferred from homology"/>
<protein>
    <recommendedName>
        <fullName evidence="3 11">Chorismate synthase</fullName>
        <shortName evidence="11">CS</shortName>
        <ecNumber evidence="3 11">4.2.3.5</ecNumber>
    </recommendedName>
    <alternativeName>
        <fullName evidence="11">5-enolpyruvylshikimate-3-phosphate phospholyase</fullName>
    </alternativeName>
</protein>
<reference evidence="12" key="2">
    <citation type="journal article" date="2021" name="PeerJ">
        <title>Extensive microbial diversity within the chicken gut microbiome revealed by metagenomics and culture.</title>
        <authorList>
            <person name="Gilroy R."/>
            <person name="Ravi A."/>
            <person name="Getino M."/>
            <person name="Pursley I."/>
            <person name="Horton D.L."/>
            <person name="Alikhan N.F."/>
            <person name="Baker D."/>
            <person name="Gharbi K."/>
            <person name="Hall N."/>
            <person name="Watson M."/>
            <person name="Adriaenssens E.M."/>
            <person name="Foster-Nyarko E."/>
            <person name="Jarju S."/>
            <person name="Secka A."/>
            <person name="Antonio M."/>
            <person name="Oren A."/>
            <person name="Chaudhuri R.R."/>
            <person name="La Ragione R."/>
            <person name="Hildebrand F."/>
            <person name="Pallen M.J."/>
        </authorList>
    </citation>
    <scope>NUCLEOTIDE SEQUENCE</scope>
    <source>
        <strain evidence="12">ChiSjej6B24-2974</strain>
    </source>
</reference>
<name>A0A9D0ZN43_9FIRM</name>
<dbReference type="Pfam" id="PF01264">
    <property type="entry name" value="Chorismate_synt"/>
    <property type="match status" value="1"/>
</dbReference>
<dbReference type="AlphaFoldDB" id="A0A9D0ZN43"/>
<comment type="subunit">
    <text evidence="11">Homotetramer.</text>
</comment>
<keyword evidence="8 11" id="KW-0521">NADP</keyword>
<evidence type="ECO:0000313" key="12">
    <source>
        <dbReference type="EMBL" id="HIQ83289.1"/>
    </source>
</evidence>
<dbReference type="EMBL" id="DVFZ01000094">
    <property type="protein sequence ID" value="HIQ83289.1"/>
    <property type="molecule type" value="Genomic_DNA"/>
</dbReference>
<accession>A0A9D0ZN43</accession>
<feature type="binding site" evidence="11">
    <location>
        <position position="47"/>
    </location>
    <ligand>
        <name>NADP(+)</name>
        <dbReference type="ChEBI" id="CHEBI:58349"/>
    </ligand>
</feature>
<dbReference type="Proteomes" id="UP000824260">
    <property type="component" value="Unassembled WGS sequence"/>
</dbReference>
<comment type="cofactor">
    <cofactor evidence="11">
        <name>FMNH2</name>
        <dbReference type="ChEBI" id="CHEBI:57618"/>
    </cofactor>
    <text evidence="11">Reduced FMN (FMNH(2)).</text>
</comment>
<keyword evidence="6 11" id="KW-0288">FMN</keyword>
<feature type="binding site" evidence="11">
    <location>
        <position position="287"/>
    </location>
    <ligand>
        <name>FMN</name>
        <dbReference type="ChEBI" id="CHEBI:58210"/>
    </ligand>
</feature>
<dbReference type="NCBIfam" id="TIGR00033">
    <property type="entry name" value="aroC"/>
    <property type="match status" value="1"/>
</dbReference>
<keyword evidence="7 11" id="KW-0274">FAD</keyword>
<dbReference type="PANTHER" id="PTHR21085:SF0">
    <property type="entry name" value="CHORISMATE SYNTHASE"/>
    <property type="match status" value="1"/>
</dbReference>
<keyword evidence="10 11" id="KW-0456">Lyase</keyword>
<evidence type="ECO:0000256" key="1">
    <source>
        <dbReference type="ARBA" id="ARBA00005044"/>
    </source>
</evidence>
<dbReference type="PIRSF" id="PIRSF001456">
    <property type="entry name" value="Chorismate_synth"/>
    <property type="match status" value="1"/>
</dbReference>
<reference evidence="12" key="1">
    <citation type="submission" date="2020-10" db="EMBL/GenBank/DDBJ databases">
        <authorList>
            <person name="Gilroy R."/>
        </authorList>
    </citation>
    <scope>NUCLEOTIDE SEQUENCE</scope>
    <source>
        <strain evidence="12">ChiSjej6B24-2974</strain>
    </source>
</reference>
<comment type="pathway">
    <text evidence="1 11">Metabolic intermediate biosynthesis; chorismate biosynthesis; chorismate from D-erythrose 4-phosphate and phosphoenolpyruvate: step 7/7.</text>
</comment>
<dbReference type="HAMAP" id="MF_00300">
    <property type="entry name" value="Chorismate_synth"/>
    <property type="match status" value="1"/>
</dbReference>
<dbReference type="InterPro" id="IPR020541">
    <property type="entry name" value="Chorismate_synthase_CS"/>
</dbReference>
<comment type="caution">
    <text evidence="11">Lacks conserved residue(s) required for the propagation of feature annotation.</text>
</comment>
<organism evidence="12 13">
    <name type="scientific">Candidatus Pullichristensenella stercorigallinarum</name>
    <dbReference type="NCBI Taxonomy" id="2840909"/>
    <lineage>
        <taxon>Bacteria</taxon>
        <taxon>Bacillati</taxon>
        <taxon>Bacillota</taxon>
        <taxon>Clostridia</taxon>
        <taxon>Candidatus Pullichristensenella</taxon>
    </lineage>
</organism>
<comment type="similarity">
    <text evidence="2 11">Belongs to the chorismate synthase family.</text>
</comment>
<dbReference type="InterPro" id="IPR035904">
    <property type="entry name" value="Chorismate_synth_AroC_sf"/>
</dbReference>
<evidence type="ECO:0000256" key="6">
    <source>
        <dbReference type="ARBA" id="ARBA00022643"/>
    </source>
</evidence>